<dbReference type="AlphaFoldDB" id="A0A0W0FM31"/>
<comment type="caution">
    <text evidence="1">The sequence shown here is derived from an EMBL/GenBank/DDBJ whole genome shotgun (WGS) entry which is preliminary data.</text>
</comment>
<dbReference type="Proteomes" id="UP000054988">
    <property type="component" value="Unassembled WGS sequence"/>
</dbReference>
<dbReference type="SUPFAM" id="SSF52047">
    <property type="entry name" value="RNI-like"/>
    <property type="match status" value="1"/>
</dbReference>
<gene>
    <name evidence="1" type="ORF">WG66_10058</name>
</gene>
<dbReference type="EMBL" id="LATX01001850">
    <property type="protein sequence ID" value="KTB37370.1"/>
    <property type="molecule type" value="Genomic_DNA"/>
</dbReference>
<proteinExistence type="predicted"/>
<evidence type="ECO:0000313" key="2">
    <source>
        <dbReference type="Proteomes" id="UP000054988"/>
    </source>
</evidence>
<evidence type="ECO:0000313" key="1">
    <source>
        <dbReference type="EMBL" id="KTB37370.1"/>
    </source>
</evidence>
<reference evidence="1 2" key="1">
    <citation type="submission" date="2015-12" db="EMBL/GenBank/DDBJ databases">
        <title>Draft genome sequence of Moniliophthora roreri, the causal agent of frosty pod rot of cacao.</title>
        <authorList>
            <person name="Aime M.C."/>
            <person name="Diaz-Valderrama J.R."/>
            <person name="Kijpornyongpan T."/>
            <person name="Phillips-Mora W."/>
        </authorList>
    </citation>
    <scope>NUCLEOTIDE SEQUENCE [LARGE SCALE GENOMIC DNA]</scope>
    <source>
        <strain evidence="1 2">MCA 2952</strain>
    </source>
</reference>
<dbReference type="InterPro" id="IPR032675">
    <property type="entry name" value="LRR_dom_sf"/>
</dbReference>
<accession>A0A0W0FM31</accession>
<evidence type="ECO:0008006" key="3">
    <source>
        <dbReference type="Google" id="ProtNLM"/>
    </source>
</evidence>
<sequence length="505" mass="57407">MDRLAVELIHELAMQLHDDVDLRSLRLVNKTLGETVGYFLWDTRPAVIHLNRDNLQAGMSMLEDWKCGCEGSTRIRQLKIVSLSPQKELHPPQRCITFTGDGEWKTDPPEPIDTLEVKEALERLPEVLPGALCALKGLVSVQWTLNEKDHLWAQDVVMESLASLPLLARFEVDASIREGVPLSLHCFPKFRQGTLTRFFVKGGCLVETQEHTYTPESAFSTVLLHNPNIIELRLERYWGMRDFQSLIEQIPIDALGLKSLHLYGWIVKSTPKVISHFRSLHTLCLLNDGYPYDIWKSMQSAGISLRCLTVEPASSDLLDYLESFSGLKELSILHPDLDEEDSDNLGRRFYQDTLPKHSESLRKLAVVPPHDGSWVIGLDNVDVFDRCDKLCTLTVALKPDDIQPDDCDLDVVTHLITRLSQMPSIAYVELETVGDRAQLSRRKMISLLFRIHMENETNRAVKRVHSQKLSLPVFNHCFRVAVKFWGVGKKDYCMYVFGGCSESTG</sequence>
<protein>
    <recommendedName>
        <fullName evidence="3">F-box domain-containing protein</fullName>
    </recommendedName>
</protein>
<name>A0A0W0FM31_MONRR</name>
<dbReference type="Gene3D" id="3.80.10.10">
    <property type="entry name" value="Ribonuclease Inhibitor"/>
    <property type="match status" value="1"/>
</dbReference>
<organism evidence="1 2">
    <name type="scientific">Moniliophthora roreri</name>
    <name type="common">Frosty pod rot fungus</name>
    <name type="synonym">Monilia roreri</name>
    <dbReference type="NCBI Taxonomy" id="221103"/>
    <lineage>
        <taxon>Eukaryota</taxon>
        <taxon>Fungi</taxon>
        <taxon>Dikarya</taxon>
        <taxon>Basidiomycota</taxon>
        <taxon>Agaricomycotina</taxon>
        <taxon>Agaricomycetes</taxon>
        <taxon>Agaricomycetidae</taxon>
        <taxon>Agaricales</taxon>
        <taxon>Marasmiineae</taxon>
        <taxon>Marasmiaceae</taxon>
        <taxon>Moniliophthora</taxon>
    </lineage>
</organism>